<dbReference type="AlphaFoldDB" id="A0A2M7BX37"/>
<evidence type="ECO:0000313" key="6">
    <source>
        <dbReference type="Proteomes" id="UP000230673"/>
    </source>
</evidence>
<dbReference type="Gene3D" id="2.40.50.90">
    <property type="match status" value="1"/>
</dbReference>
<keyword evidence="1" id="KW-0540">Nuclease</keyword>
<dbReference type="PROSITE" id="PS50830">
    <property type="entry name" value="TNASE_3"/>
    <property type="match status" value="1"/>
</dbReference>
<evidence type="ECO:0000313" key="5">
    <source>
        <dbReference type="EMBL" id="PIV11128.1"/>
    </source>
</evidence>
<keyword evidence="2" id="KW-0255">Endonuclease</keyword>
<dbReference type="PANTHER" id="PTHR12302">
    <property type="entry name" value="EBNA2 BINDING PROTEIN P100"/>
    <property type="match status" value="1"/>
</dbReference>
<dbReference type="EMBL" id="PEUY01000027">
    <property type="protein sequence ID" value="PIV11128.1"/>
    <property type="molecule type" value="Genomic_DNA"/>
</dbReference>
<protein>
    <recommendedName>
        <fullName evidence="4">TNase-like domain-containing protein</fullName>
    </recommendedName>
</protein>
<comment type="caution">
    <text evidence="5">The sequence shown here is derived from an EMBL/GenBank/DDBJ whole genome shotgun (WGS) entry which is preliminary data.</text>
</comment>
<dbReference type="Proteomes" id="UP000230673">
    <property type="component" value="Unassembled WGS sequence"/>
</dbReference>
<reference evidence="6" key="1">
    <citation type="submission" date="2017-09" db="EMBL/GenBank/DDBJ databases">
        <title>Depth-based differentiation of microbial function through sediment-hosted aquifers and enrichment of novel symbionts in the deep terrestrial subsurface.</title>
        <authorList>
            <person name="Probst A.J."/>
            <person name="Ladd B."/>
            <person name="Jarett J.K."/>
            <person name="Geller-Mcgrath D.E."/>
            <person name="Sieber C.M.K."/>
            <person name="Emerson J.B."/>
            <person name="Anantharaman K."/>
            <person name="Thomas B.C."/>
            <person name="Malmstrom R."/>
            <person name="Stieglmeier M."/>
            <person name="Klingl A."/>
            <person name="Woyke T."/>
            <person name="Ryan C.M."/>
            <person name="Banfield J.F."/>
        </authorList>
    </citation>
    <scope>NUCLEOTIDE SEQUENCE [LARGE SCALE GENOMIC DNA]</scope>
</reference>
<dbReference type="GO" id="GO:0016787">
    <property type="term" value="F:hydrolase activity"/>
    <property type="evidence" value="ECO:0007669"/>
    <property type="project" value="UniProtKB-KW"/>
</dbReference>
<dbReference type="PANTHER" id="PTHR12302:SF3">
    <property type="entry name" value="SERINE_THREONINE-PROTEIN KINASE 31"/>
    <property type="match status" value="1"/>
</dbReference>
<proteinExistence type="predicted"/>
<organism evidence="5 6">
    <name type="scientific">Candidatus Roizmanbacteria bacterium CG03_land_8_20_14_0_80_35_26</name>
    <dbReference type="NCBI Taxonomy" id="1974845"/>
    <lineage>
        <taxon>Bacteria</taxon>
        <taxon>Candidatus Roizmaniibacteriota</taxon>
    </lineage>
</organism>
<dbReference type="SUPFAM" id="SSF50199">
    <property type="entry name" value="Staphylococcal nuclease"/>
    <property type="match status" value="1"/>
</dbReference>
<dbReference type="Pfam" id="PF00565">
    <property type="entry name" value="SNase"/>
    <property type="match status" value="1"/>
</dbReference>
<dbReference type="InterPro" id="IPR035437">
    <property type="entry name" value="SNase_OB-fold_sf"/>
</dbReference>
<evidence type="ECO:0000256" key="3">
    <source>
        <dbReference type="ARBA" id="ARBA00022801"/>
    </source>
</evidence>
<evidence type="ECO:0000256" key="1">
    <source>
        <dbReference type="ARBA" id="ARBA00022722"/>
    </source>
</evidence>
<dbReference type="InterPro" id="IPR016071">
    <property type="entry name" value="Staphylococal_nuclease_OB-fold"/>
</dbReference>
<evidence type="ECO:0000256" key="2">
    <source>
        <dbReference type="ARBA" id="ARBA00022759"/>
    </source>
</evidence>
<dbReference type="SMART" id="SM00318">
    <property type="entry name" value="SNc"/>
    <property type="match status" value="1"/>
</dbReference>
<feature type="domain" description="TNase-like" evidence="4">
    <location>
        <begin position="44"/>
        <end position="172"/>
    </location>
</feature>
<evidence type="ECO:0000259" key="4">
    <source>
        <dbReference type="PROSITE" id="PS50830"/>
    </source>
</evidence>
<keyword evidence="3" id="KW-0378">Hydrolase</keyword>
<gene>
    <name evidence="5" type="ORF">COS50_01850</name>
</gene>
<dbReference type="GO" id="GO:0004519">
    <property type="term" value="F:endonuclease activity"/>
    <property type="evidence" value="ECO:0007669"/>
    <property type="project" value="UniProtKB-KW"/>
</dbReference>
<sequence length="179" mass="20839">MKKIISVLTALFILSQIVINRKSFNLKSLSLFPTPTMCREQACLFPTVKVARVVDGDTIETENGQKIRYIGINSPELHDPRRPVECFAQEAYEENKKLVEGKTIRLEKDISETDKYKRLLHYVYINDIFINDYLVRQGFAQVSTFPPDVKYVQQFLEAEKEARENNRGLWKDCPLKPPR</sequence>
<name>A0A2M7BX37_9BACT</name>
<accession>A0A2M7BX37</accession>